<dbReference type="SUPFAM" id="SSF63380">
    <property type="entry name" value="Riboflavin synthase domain-like"/>
    <property type="match status" value="1"/>
</dbReference>
<feature type="domain" description="FAD-binding FR-type" evidence="1">
    <location>
        <begin position="15"/>
        <end position="140"/>
    </location>
</feature>
<dbReference type="CDD" id="cd06193">
    <property type="entry name" value="siderophore_interacting"/>
    <property type="match status" value="1"/>
</dbReference>
<dbReference type="InterPro" id="IPR017927">
    <property type="entry name" value="FAD-bd_FR_type"/>
</dbReference>
<evidence type="ECO:0000313" key="2">
    <source>
        <dbReference type="EMBL" id="MDX8150132.1"/>
    </source>
</evidence>
<keyword evidence="3" id="KW-1185">Reference proteome</keyword>
<dbReference type="Pfam" id="PF08021">
    <property type="entry name" value="FAD_binding_9"/>
    <property type="match status" value="1"/>
</dbReference>
<dbReference type="InterPro" id="IPR039261">
    <property type="entry name" value="FNR_nucleotide-bd"/>
</dbReference>
<dbReference type="RefSeq" id="WP_319952285.1">
    <property type="nucleotide sequence ID" value="NZ_JAXAVX010000001.1"/>
</dbReference>
<protein>
    <submittedName>
        <fullName evidence="2">Siderophore-interacting protein</fullName>
    </submittedName>
</protein>
<comment type="caution">
    <text evidence="2">The sequence shown here is derived from an EMBL/GenBank/DDBJ whole genome shotgun (WGS) entry which is preliminary data.</text>
</comment>
<dbReference type="InterPro" id="IPR017938">
    <property type="entry name" value="Riboflavin_synthase-like_b-brl"/>
</dbReference>
<evidence type="ECO:0000259" key="1">
    <source>
        <dbReference type="PROSITE" id="PS51384"/>
    </source>
</evidence>
<proteinExistence type="predicted"/>
<dbReference type="PANTHER" id="PTHR30157:SF0">
    <property type="entry name" value="NADPH-DEPENDENT FERRIC-CHELATE REDUCTASE"/>
    <property type="match status" value="1"/>
</dbReference>
<name>A0ABU4VEB5_9ACTN</name>
<accession>A0ABU4VEB5</accession>
<evidence type="ECO:0000313" key="3">
    <source>
        <dbReference type="Proteomes" id="UP001277761"/>
    </source>
</evidence>
<dbReference type="EMBL" id="JAXAVX010000001">
    <property type="protein sequence ID" value="MDX8150132.1"/>
    <property type="molecule type" value="Genomic_DNA"/>
</dbReference>
<gene>
    <name evidence="2" type="ORF">SK069_00875</name>
</gene>
<reference evidence="2 3" key="1">
    <citation type="submission" date="2023-11" db="EMBL/GenBank/DDBJ databases">
        <authorList>
            <person name="Xu M."/>
            <person name="Jiang T."/>
        </authorList>
    </citation>
    <scope>NUCLEOTIDE SEQUENCE [LARGE SCALE GENOMIC DNA]</scope>
    <source>
        <strain evidence="2 3">SD</strain>
    </source>
</reference>
<dbReference type="Gene3D" id="3.40.50.80">
    <property type="entry name" value="Nucleotide-binding domain of ferredoxin-NADP reductase (FNR) module"/>
    <property type="match status" value="1"/>
</dbReference>
<dbReference type="PANTHER" id="PTHR30157">
    <property type="entry name" value="FERRIC REDUCTASE, NADPH-DEPENDENT"/>
    <property type="match status" value="1"/>
</dbReference>
<dbReference type="Proteomes" id="UP001277761">
    <property type="component" value="Unassembled WGS sequence"/>
</dbReference>
<dbReference type="InterPro" id="IPR007037">
    <property type="entry name" value="SIP_rossman_dom"/>
</dbReference>
<dbReference type="Gene3D" id="2.40.30.10">
    <property type="entry name" value="Translation factors"/>
    <property type="match status" value="1"/>
</dbReference>
<dbReference type="PROSITE" id="PS51384">
    <property type="entry name" value="FAD_FR"/>
    <property type="match status" value="1"/>
</dbReference>
<sequence>MAETSPTAPPTKPGRRPIPARVASVERLTPRMLRVVLEGEALEAFPVGEHTDHYVKLLLPAPGADYGPLFDPEAIRATYPREQWPRTRAYTVRAYDPLSRRLTLDVVVHGEHGVAGPWALQAAPGDHVQLLGPGGGYTARDDAASHLLVGDPCVVPAIAATLERLPAGAVARVVLAVEDADDELPLPSAADVEVQWLHVGAQPDPDRVVAAVRALELPEGPFHAFVHGEATTVREVRRHLVHERGAVPAEHSVSGYWKWQRVDEDWRAEKREWVRLVEQDDAA</sequence>
<dbReference type="Pfam" id="PF04954">
    <property type="entry name" value="SIP"/>
    <property type="match status" value="1"/>
</dbReference>
<organism evidence="2 3">
    <name type="scientific">Patulibacter brassicae</name>
    <dbReference type="NCBI Taxonomy" id="1705717"/>
    <lineage>
        <taxon>Bacteria</taxon>
        <taxon>Bacillati</taxon>
        <taxon>Actinomycetota</taxon>
        <taxon>Thermoleophilia</taxon>
        <taxon>Solirubrobacterales</taxon>
        <taxon>Patulibacteraceae</taxon>
        <taxon>Patulibacter</taxon>
    </lineage>
</organism>
<dbReference type="InterPro" id="IPR039374">
    <property type="entry name" value="SIP_fam"/>
</dbReference>
<dbReference type="InterPro" id="IPR013113">
    <property type="entry name" value="SIP_FAD-bd"/>
</dbReference>